<dbReference type="EMBL" id="JAMZFT010000002">
    <property type="protein sequence ID" value="MCP1336575.1"/>
    <property type="molecule type" value="Genomic_DNA"/>
</dbReference>
<evidence type="ECO:0000313" key="2">
    <source>
        <dbReference type="Proteomes" id="UP001055804"/>
    </source>
</evidence>
<reference evidence="1" key="1">
    <citation type="submission" date="2022-06" db="EMBL/GenBank/DDBJ databases">
        <title>Isolation and Genomics of Futiania mangrovii gen. nov., sp. nov., a Rare and Metabolically-versatile member in the Class Alphaproteobacteria.</title>
        <authorList>
            <person name="Liu L."/>
            <person name="Huang W.-C."/>
            <person name="Pan J."/>
            <person name="Li J."/>
            <person name="Huang Y."/>
            <person name="Du H."/>
            <person name="Liu Y."/>
            <person name="Li M."/>
        </authorList>
    </citation>
    <scope>NUCLEOTIDE SEQUENCE</scope>
    <source>
        <strain evidence="1">FT118</strain>
    </source>
</reference>
<dbReference type="RefSeq" id="WP_269332528.1">
    <property type="nucleotide sequence ID" value="NZ_JAMZFT010000002.1"/>
</dbReference>
<dbReference type="InterPro" id="IPR009367">
    <property type="entry name" value="Elm1-like"/>
</dbReference>
<evidence type="ECO:0000313" key="1">
    <source>
        <dbReference type="EMBL" id="MCP1336575.1"/>
    </source>
</evidence>
<organism evidence="1 2">
    <name type="scientific">Futiania mangrovi</name>
    <dbReference type="NCBI Taxonomy" id="2959716"/>
    <lineage>
        <taxon>Bacteria</taxon>
        <taxon>Pseudomonadati</taxon>
        <taxon>Pseudomonadota</taxon>
        <taxon>Alphaproteobacteria</taxon>
        <taxon>Futianiales</taxon>
        <taxon>Futianiaceae</taxon>
        <taxon>Futiania</taxon>
    </lineage>
</organism>
<accession>A0A9J6PJ46</accession>
<dbReference type="Pfam" id="PF06258">
    <property type="entry name" value="Mito_fiss_Elm1"/>
    <property type="match status" value="1"/>
</dbReference>
<protein>
    <submittedName>
        <fullName evidence="1">Mitochondrial fission ELM1 family protein</fullName>
    </submittedName>
</protein>
<keyword evidence="2" id="KW-1185">Reference proteome</keyword>
<proteinExistence type="predicted"/>
<dbReference type="AlphaFoldDB" id="A0A9J6PJ46"/>
<sequence length="358" mass="38693">MNGPTAPNPALPADRPWRILLLSDGRPGHYRQSEAVLLALSRRHALAVDRQEIRLRRGKLARPLGWLFARGLLSARSLLSLSFSLDPDGIDRPDLVISTGGTTRLANVALARHYRVPNVYAGTLRGLPPRLFSAILLPYREAEGRTNHVITLKPSPVDPDDMPPARPWTGTAAEEGRRIAVLVGGPSGAHRFDDADWEGLLGLLGHTGWPAGIRLLVTNSPRTPEAVSDRLAEAALRHPALVEEFVDFRTAGPGSILRLLSRADAVLCTEDSSSMIVEAICARRPVVALVPEGRSLRADEARMLDDLAADRLMAPLPLKSANPERLSAALTDLRPLTANPLDTLADGILAQLDRAARG</sequence>
<dbReference type="SUPFAM" id="SSF53756">
    <property type="entry name" value="UDP-Glycosyltransferase/glycogen phosphorylase"/>
    <property type="match status" value="1"/>
</dbReference>
<dbReference type="Proteomes" id="UP001055804">
    <property type="component" value="Unassembled WGS sequence"/>
</dbReference>
<name>A0A9J6PJ46_9PROT</name>
<gene>
    <name evidence="1" type="ORF">NJQ99_09165</name>
</gene>
<comment type="caution">
    <text evidence="1">The sequence shown here is derived from an EMBL/GenBank/DDBJ whole genome shotgun (WGS) entry which is preliminary data.</text>
</comment>